<dbReference type="OrthoDB" id="10033446at2759"/>
<feature type="transmembrane region" description="Helical" evidence="8">
    <location>
        <begin position="62"/>
        <end position="83"/>
    </location>
</feature>
<evidence type="ECO:0000259" key="9">
    <source>
        <dbReference type="PROSITE" id="PS50262"/>
    </source>
</evidence>
<dbReference type="AlphaFoldDB" id="A0A1D1UGT1"/>
<dbReference type="Pfam" id="PF00001">
    <property type="entry name" value="7tm_1"/>
    <property type="match status" value="1"/>
</dbReference>
<keyword evidence="6" id="KW-0675">Receptor</keyword>
<evidence type="ECO:0000256" key="2">
    <source>
        <dbReference type="ARBA" id="ARBA00022692"/>
    </source>
</evidence>
<evidence type="ECO:0000256" key="3">
    <source>
        <dbReference type="ARBA" id="ARBA00022989"/>
    </source>
</evidence>
<dbReference type="SUPFAM" id="SSF81321">
    <property type="entry name" value="Family A G protein-coupled receptor-like"/>
    <property type="match status" value="1"/>
</dbReference>
<comment type="caution">
    <text evidence="10">The sequence shown here is derived from an EMBL/GenBank/DDBJ whole genome shotgun (WGS) entry which is preliminary data.</text>
</comment>
<keyword evidence="2 8" id="KW-0812">Transmembrane</keyword>
<evidence type="ECO:0000256" key="8">
    <source>
        <dbReference type="SAM" id="Phobius"/>
    </source>
</evidence>
<evidence type="ECO:0000256" key="4">
    <source>
        <dbReference type="ARBA" id="ARBA00023040"/>
    </source>
</evidence>
<dbReference type="EMBL" id="BDGG01000001">
    <property type="protein sequence ID" value="GAU88954.1"/>
    <property type="molecule type" value="Genomic_DNA"/>
</dbReference>
<evidence type="ECO:0000313" key="10">
    <source>
        <dbReference type="EMBL" id="GAU88954.1"/>
    </source>
</evidence>
<evidence type="ECO:0000256" key="6">
    <source>
        <dbReference type="ARBA" id="ARBA00023170"/>
    </source>
</evidence>
<sequence>MADGTEINACNNSGVPVDFPIKSFQYLKLVVYPFLLAICTVGNVTVITFLRNKKWHNTVSYYLTAIAIADLISLWVEFPIYVLNAYMDNPISVSFEYFMFGYLGLYSWILDVATNISDWVLIVFSIERLASVIFPIGMLKYAVPRQALRTILVIAFLAITLSVNLLVRYYYPIAHMDAGVPAWLADWTSVHNVAQTVNMLLKFVLLFCVNCTLIVFLQRRRALSRQDLFENSNNQTSVIQVKSRSRPNALLLASSLLYFITTFPLIVLSILTILSLPPYCSYALSGYSGTILLSTLNLLQMCNYSLNIVVYCLVSQRFRLPFLSCYSKVSHSLSSSFRSNSNGTSKSDSK</sequence>
<dbReference type="STRING" id="947166.A0A1D1UGT1"/>
<dbReference type="InterPro" id="IPR000276">
    <property type="entry name" value="GPCR_Rhodpsn"/>
</dbReference>
<gene>
    <name evidence="10" type="primary">RvY_01560-1</name>
    <name evidence="10" type="synonym">RvY_01560.1</name>
    <name evidence="10" type="ORF">RvY_01560</name>
</gene>
<evidence type="ECO:0000256" key="7">
    <source>
        <dbReference type="ARBA" id="ARBA00023224"/>
    </source>
</evidence>
<keyword evidence="4" id="KW-0297">G-protein coupled receptor</keyword>
<dbReference type="Proteomes" id="UP000186922">
    <property type="component" value="Unassembled WGS sequence"/>
</dbReference>
<keyword evidence="11" id="KW-1185">Reference proteome</keyword>
<feature type="transmembrane region" description="Helical" evidence="8">
    <location>
        <begin position="151"/>
        <end position="171"/>
    </location>
</feature>
<keyword evidence="3 8" id="KW-1133">Transmembrane helix</keyword>
<feature type="transmembrane region" description="Helical" evidence="8">
    <location>
        <begin position="199"/>
        <end position="217"/>
    </location>
</feature>
<feature type="transmembrane region" description="Helical" evidence="8">
    <location>
        <begin position="119"/>
        <end position="139"/>
    </location>
</feature>
<keyword evidence="5 8" id="KW-0472">Membrane</keyword>
<organism evidence="10 11">
    <name type="scientific">Ramazzottius varieornatus</name>
    <name type="common">Water bear</name>
    <name type="synonym">Tardigrade</name>
    <dbReference type="NCBI Taxonomy" id="947166"/>
    <lineage>
        <taxon>Eukaryota</taxon>
        <taxon>Metazoa</taxon>
        <taxon>Ecdysozoa</taxon>
        <taxon>Tardigrada</taxon>
        <taxon>Eutardigrada</taxon>
        <taxon>Parachela</taxon>
        <taxon>Hypsibioidea</taxon>
        <taxon>Ramazzottiidae</taxon>
        <taxon>Ramazzottius</taxon>
    </lineage>
</organism>
<feature type="transmembrane region" description="Helical" evidence="8">
    <location>
        <begin position="29"/>
        <end position="50"/>
    </location>
</feature>
<evidence type="ECO:0000256" key="5">
    <source>
        <dbReference type="ARBA" id="ARBA00023136"/>
    </source>
</evidence>
<comment type="subcellular location">
    <subcellularLocation>
        <location evidence="1">Membrane</location>
        <topology evidence="1">Multi-pass membrane protein</topology>
    </subcellularLocation>
</comment>
<dbReference type="PRINTS" id="PR00237">
    <property type="entry name" value="GPCRRHODOPSN"/>
</dbReference>
<proteinExistence type="predicted"/>
<dbReference type="PROSITE" id="PS50262">
    <property type="entry name" value="G_PROTEIN_RECEP_F1_2"/>
    <property type="match status" value="1"/>
</dbReference>
<dbReference type="GO" id="GO:0005886">
    <property type="term" value="C:plasma membrane"/>
    <property type="evidence" value="ECO:0007669"/>
    <property type="project" value="TreeGrafter"/>
</dbReference>
<dbReference type="Gene3D" id="1.20.1070.10">
    <property type="entry name" value="Rhodopsin 7-helix transmembrane proteins"/>
    <property type="match status" value="1"/>
</dbReference>
<feature type="transmembrane region" description="Helical" evidence="8">
    <location>
        <begin position="249"/>
        <end position="271"/>
    </location>
</feature>
<evidence type="ECO:0000256" key="1">
    <source>
        <dbReference type="ARBA" id="ARBA00004141"/>
    </source>
</evidence>
<dbReference type="GO" id="GO:0004930">
    <property type="term" value="F:G protein-coupled receptor activity"/>
    <property type="evidence" value="ECO:0007669"/>
    <property type="project" value="UniProtKB-KW"/>
</dbReference>
<reference evidence="10 11" key="1">
    <citation type="journal article" date="2016" name="Nat. Commun.">
        <title>Extremotolerant tardigrade genome and improved radiotolerance of human cultured cells by tardigrade-unique protein.</title>
        <authorList>
            <person name="Hashimoto T."/>
            <person name="Horikawa D.D."/>
            <person name="Saito Y."/>
            <person name="Kuwahara H."/>
            <person name="Kozuka-Hata H."/>
            <person name="Shin-I T."/>
            <person name="Minakuchi Y."/>
            <person name="Ohishi K."/>
            <person name="Motoyama A."/>
            <person name="Aizu T."/>
            <person name="Enomoto A."/>
            <person name="Kondo K."/>
            <person name="Tanaka S."/>
            <person name="Hara Y."/>
            <person name="Koshikawa S."/>
            <person name="Sagara H."/>
            <person name="Miura T."/>
            <person name="Yokobori S."/>
            <person name="Miyagawa K."/>
            <person name="Suzuki Y."/>
            <person name="Kubo T."/>
            <person name="Oyama M."/>
            <person name="Kohara Y."/>
            <person name="Fujiyama A."/>
            <person name="Arakawa K."/>
            <person name="Katayama T."/>
            <person name="Toyoda A."/>
            <person name="Kunieda T."/>
        </authorList>
    </citation>
    <scope>NUCLEOTIDE SEQUENCE [LARGE SCALE GENOMIC DNA]</scope>
    <source>
        <strain evidence="10 11">YOKOZUNA-1</strain>
    </source>
</reference>
<accession>A0A1D1UGT1</accession>
<feature type="transmembrane region" description="Helical" evidence="8">
    <location>
        <begin position="291"/>
        <end position="314"/>
    </location>
</feature>
<evidence type="ECO:0000313" key="11">
    <source>
        <dbReference type="Proteomes" id="UP000186922"/>
    </source>
</evidence>
<dbReference type="PANTHER" id="PTHR24243:SF233">
    <property type="entry name" value="THYROTROPIN-RELEASING HORMONE RECEPTOR"/>
    <property type="match status" value="1"/>
</dbReference>
<dbReference type="PANTHER" id="PTHR24243">
    <property type="entry name" value="G-PROTEIN COUPLED RECEPTOR"/>
    <property type="match status" value="1"/>
</dbReference>
<feature type="transmembrane region" description="Helical" evidence="8">
    <location>
        <begin position="95"/>
        <end position="113"/>
    </location>
</feature>
<keyword evidence="7" id="KW-0807">Transducer</keyword>
<dbReference type="InterPro" id="IPR017452">
    <property type="entry name" value="GPCR_Rhodpsn_7TM"/>
</dbReference>
<protein>
    <recommendedName>
        <fullName evidence="9">G-protein coupled receptors family 1 profile domain-containing protein</fullName>
    </recommendedName>
</protein>
<feature type="domain" description="G-protein coupled receptors family 1 profile" evidence="9">
    <location>
        <begin position="42"/>
        <end position="311"/>
    </location>
</feature>
<name>A0A1D1UGT1_RAMVA</name>